<gene>
    <name evidence="2" type="ORF">Srubr_38220</name>
</gene>
<accession>A0ABQ3RDP4</accession>
<evidence type="ECO:0008006" key="4">
    <source>
        <dbReference type="Google" id="ProtNLM"/>
    </source>
</evidence>
<name>A0ABQ3RDP4_STRRR</name>
<dbReference type="Proteomes" id="UP000646738">
    <property type="component" value="Unassembled WGS sequence"/>
</dbReference>
<sequence>MHDHEDSERLASFADVLAGELPGAWSSTHHPAGHRKALAALDERIWDLDLVADFLAEHPLRQAAVLSRPDGAQLIVIDRYDELGGFLIAAIAPRELPDEAYRGVAEPNGIAVADDPFLGAEQVAGDLLPRYEAALAQVRHNALDAIVPSQPDRLVLTWQPDGSLAAAPIGETAANVLVANGFVQLEQTGIYRLSGDDTIEQARAVRKAGRELRAHGIATALQHPSGRITPTATAPSAPPAPATTRTSAARSR</sequence>
<feature type="region of interest" description="Disordered" evidence="1">
    <location>
        <begin position="220"/>
        <end position="252"/>
    </location>
</feature>
<dbReference type="EMBL" id="BNEA01000015">
    <property type="protein sequence ID" value="GHI53976.1"/>
    <property type="molecule type" value="Genomic_DNA"/>
</dbReference>
<evidence type="ECO:0000313" key="2">
    <source>
        <dbReference type="EMBL" id="GHI53976.1"/>
    </source>
</evidence>
<organism evidence="2 3">
    <name type="scientific">Streptomyces rubradiris</name>
    <name type="common">Streptomyces achromogenes subsp. rubradiris</name>
    <dbReference type="NCBI Taxonomy" id="285531"/>
    <lineage>
        <taxon>Bacteria</taxon>
        <taxon>Bacillati</taxon>
        <taxon>Actinomycetota</taxon>
        <taxon>Actinomycetes</taxon>
        <taxon>Kitasatosporales</taxon>
        <taxon>Streptomycetaceae</taxon>
        <taxon>Streptomyces</taxon>
    </lineage>
</organism>
<evidence type="ECO:0000256" key="1">
    <source>
        <dbReference type="SAM" id="MobiDB-lite"/>
    </source>
</evidence>
<reference evidence="3" key="1">
    <citation type="submission" date="2023-07" db="EMBL/GenBank/DDBJ databases">
        <title>Whole genome shotgun sequence of Streptomyces achromogenes subsp. rubradiris NBRC 14000.</title>
        <authorList>
            <person name="Komaki H."/>
            <person name="Tamura T."/>
        </authorList>
    </citation>
    <scope>NUCLEOTIDE SEQUENCE [LARGE SCALE GENOMIC DNA]</scope>
    <source>
        <strain evidence="3">NBRC 14000</strain>
    </source>
</reference>
<evidence type="ECO:0000313" key="3">
    <source>
        <dbReference type="Proteomes" id="UP000646738"/>
    </source>
</evidence>
<keyword evidence="3" id="KW-1185">Reference proteome</keyword>
<protein>
    <recommendedName>
        <fullName evidence="4">ESAT-6 protein secretion system EspG family protein</fullName>
    </recommendedName>
</protein>
<comment type="caution">
    <text evidence="2">The sequence shown here is derived from an EMBL/GenBank/DDBJ whole genome shotgun (WGS) entry which is preliminary data.</text>
</comment>
<dbReference type="RefSeq" id="WP_189999540.1">
    <property type="nucleotide sequence ID" value="NZ_BNCB01000030.1"/>
</dbReference>
<proteinExistence type="predicted"/>
<feature type="compositionally biased region" description="Low complexity" evidence="1">
    <location>
        <begin position="242"/>
        <end position="252"/>
    </location>
</feature>